<dbReference type="InterPro" id="IPR051697">
    <property type="entry name" value="Patched_domain-protein"/>
</dbReference>
<feature type="transmembrane region" description="Helical" evidence="7">
    <location>
        <begin position="799"/>
        <end position="824"/>
    </location>
</feature>
<evidence type="ECO:0000256" key="2">
    <source>
        <dbReference type="ARBA" id="ARBA00005585"/>
    </source>
</evidence>
<evidence type="ECO:0000313" key="9">
    <source>
        <dbReference type="EMBL" id="PIK50384.1"/>
    </source>
</evidence>
<gene>
    <name evidence="9" type="ORF">BSL78_12750</name>
</gene>
<dbReference type="PROSITE" id="PS50156">
    <property type="entry name" value="SSD"/>
    <property type="match status" value="1"/>
</dbReference>
<evidence type="ECO:0000256" key="1">
    <source>
        <dbReference type="ARBA" id="ARBA00004141"/>
    </source>
</evidence>
<dbReference type="Proteomes" id="UP000230750">
    <property type="component" value="Unassembled WGS sequence"/>
</dbReference>
<dbReference type="AlphaFoldDB" id="A0A2G8KQU3"/>
<keyword evidence="6" id="KW-0325">Glycoprotein</keyword>
<feature type="transmembrane region" description="Helical" evidence="7">
    <location>
        <begin position="845"/>
        <end position="868"/>
    </location>
</feature>
<organism evidence="9 10">
    <name type="scientific">Stichopus japonicus</name>
    <name type="common">Sea cucumber</name>
    <dbReference type="NCBI Taxonomy" id="307972"/>
    <lineage>
        <taxon>Eukaryota</taxon>
        <taxon>Metazoa</taxon>
        <taxon>Echinodermata</taxon>
        <taxon>Eleutherozoa</taxon>
        <taxon>Echinozoa</taxon>
        <taxon>Holothuroidea</taxon>
        <taxon>Aspidochirotacea</taxon>
        <taxon>Aspidochirotida</taxon>
        <taxon>Stichopodidae</taxon>
        <taxon>Apostichopus</taxon>
    </lineage>
</organism>
<feature type="transmembrane region" description="Helical" evidence="7">
    <location>
        <begin position="874"/>
        <end position="897"/>
    </location>
</feature>
<evidence type="ECO:0000256" key="7">
    <source>
        <dbReference type="SAM" id="Phobius"/>
    </source>
</evidence>
<dbReference type="SUPFAM" id="SSF82866">
    <property type="entry name" value="Multidrug efflux transporter AcrB transmembrane domain"/>
    <property type="match status" value="2"/>
</dbReference>
<dbReference type="InterPro" id="IPR000731">
    <property type="entry name" value="SSD"/>
</dbReference>
<keyword evidence="3 7" id="KW-0812">Transmembrane</keyword>
<comment type="caution">
    <text evidence="9">The sequence shown here is derived from an EMBL/GenBank/DDBJ whole genome shotgun (WGS) entry which is preliminary data.</text>
</comment>
<proteinExistence type="inferred from homology"/>
<dbReference type="PANTHER" id="PTHR10796">
    <property type="entry name" value="PATCHED-RELATED"/>
    <property type="match status" value="1"/>
</dbReference>
<dbReference type="GO" id="GO:0016020">
    <property type="term" value="C:membrane"/>
    <property type="evidence" value="ECO:0007669"/>
    <property type="project" value="UniProtKB-SubCell"/>
</dbReference>
<dbReference type="PANTHER" id="PTHR10796:SF92">
    <property type="entry name" value="PATCHED-RELATED, ISOFORM A"/>
    <property type="match status" value="1"/>
</dbReference>
<reference evidence="9 10" key="1">
    <citation type="journal article" date="2017" name="PLoS Biol.">
        <title>The sea cucumber genome provides insights into morphological evolution and visceral regeneration.</title>
        <authorList>
            <person name="Zhang X."/>
            <person name="Sun L."/>
            <person name="Yuan J."/>
            <person name="Sun Y."/>
            <person name="Gao Y."/>
            <person name="Zhang L."/>
            <person name="Li S."/>
            <person name="Dai H."/>
            <person name="Hamel J.F."/>
            <person name="Liu C."/>
            <person name="Yu Y."/>
            <person name="Liu S."/>
            <person name="Lin W."/>
            <person name="Guo K."/>
            <person name="Jin S."/>
            <person name="Xu P."/>
            <person name="Storey K.B."/>
            <person name="Huan P."/>
            <person name="Zhang T."/>
            <person name="Zhou Y."/>
            <person name="Zhang J."/>
            <person name="Lin C."/>
            <person name="Li X."/>
            <person name="Xing L."/>
            <person name="Huo D."/>
            <person name="Sun M."/>
            <person name="Wang L."/>
            <person name="Mercier A."/>
            <person name="Li F."/>
            <person name="Yang H."/>
            <person name="Xiang J."/>
        </authorList>
    </citation>
    <scope>NUCLEOTIDE SEQUENCE [LARGE SCALE GENOMIC DNA]</scope>
    <source>
        <strain evidence="9">Shaxun</strain>
        <tissue evidence="9">Muscle</tissue>
    </source>
</reference>
<evidence type="ECO:0000313" key="10">
    <source>
        <dbReference type="Proteomes" id="UP000230750"/>
    </source>
</evidence>
<name>A0A2G8KQU3_STIJA</name>
<evidence type="ECO:0000256" key="4">
    <source>
        <dbReference type="ARBA" id="ARBA00022989"/>
    </source>
</evidence>
<feature type="transmembrane region" description="Helical" evidence="7">
    <location>
        <begin position="337"/>
        <end position="360"/>
    </location>
</feature>
<evidence type="ECO:0000259" key="8">
    <source>
        <dbReference type="PROSITE" id="PS50156"/>
    </source>
</evidence>
<accession>A0A2G8KQU3</accession>
<dbReference type="Gene3D" id="1.20.1640.10">
    <property type="entry name" value="Multidrug efflux transporter AcrB transmembrane domain"/>
    <property type="match status" value="2"/>
</dbReference>
<dbReference type="OrthoDB" id="6510177at2759"/>
<keyword evidence="5 7" id="KW-0472">Membrane</keyword>
<keyword evidence="10" id="KW-1185">Reference proteome</keyword>
<feature type="transmembrane region" description="Helical" evidence="7">
    <location>
        <begin position="439"/>
        <end position="465"/>
    </location>
</feature>
<comment type="similarity">
    <text evidence="2">Belongs to the patched family.</text>
</comment>
<comment type="subcellular location">
    <subcellularLocation>
        <location evidence="1">Membrane</location>
        <topology evidence="1">Multi-pass membrane protein</topology>
    </subcellularLocation>
</comment>
<protein>
    <submittedName>
        <fullName evidence="9">Putative patched domain-containing protein 3</fullName>
    </submittedName>
</protein>
<keyword evidence="4 7" id="KW-1133">Transmembrane helix</keyword>
<dbReference type="InterPro" id="IPR003392">
    <property type="entry name" value="PTHD_SSD"/>
</dbReference>
<feature type="transmembrane region" description="Helical" evidence="7">
    <location>
        <begin position="367"/>
        <end position="390"/>
    </location>
</feature>
<feature type="transmembrane region" description="Helical" evidence="7">
    <location>
        <begin position="720"/>
        <end position="737"/>
    </location>
</feature>
<feature type="transmembrane region" description="Helical" evidence="7">
    <location>
        <begin position="311"/>
        <end position="331"/>
    </location>
</feature>
<evidence type="ECO:0000256" key="3">
    <source>
        <dbReference type="ARBA" id="ARBA00022692"/>
    </source>
</evidence>
<evidence type="ECO:0000256" key="6">
    <source>
        <dbReference type="ARBA" id="ARBA00023180"/>
    </source>
</evidence>
<feature type="transmembrane region" description="Helical" evidence="7">
    <location>
        <begin position="410"/>
        <end position="427"/>
    </location>
</feature>
<sequence length="1016" mass="113850">MYAEEKITEGEEGEKKARKCCSADQLRCVDNWFSSTFHDIGTFVYRHRRKVLVLSICINVILTSGLLFFDINEDLEYLFTPLGTPGIKDKAALEERFLIGDEGVEFIPDRILSSYLKHGETIILPKNGTSILKPEVLKEVLSIHEKMLTFEFEVDLNGTATNWTYQDLCMRWLNQCVGNELFTMLHQHIHLGGPVPPLTYPSISLPNGQELFIAHQLLGIKMDNQSYFLENKDAPKPPKIPIQSAEGTYMYYFVATGSPEREDIALKWEQTAEKHLREMQTQAKHVEIYFAFSYSLAEEINEASTRVIPRFVATFSMLALFAVISLVTTDWVVSRPILGLMGVISAGFAIMSAVGLLAFCSIQFNEIVAMMPFLVIGVGVDDMFIMVAAWRKNSLYIPVEDRMGRTYSEAAVSITITNLTDILAFLVGSSTPIPAVRMFCIYAGVAMFFAYFYQITFFGACLALTGEREEQNRHCLTFQKVKPKDEAPNSLYRIFCAGGVPRDPKHRLRHKGGYVKHPLVTFFTDYYGPFVGKWPTKVFAIFLLIVCLSGSIYGCLNVNEGLRLHNLAPDQSSPWLFYNVRDQYLTTFCAPINVAFTDDLEYWDFEVQATIEDATKHIEASYFSYGSLYTTSWIRSYVWYLSESGRLSNGPLPKEDFLQILSDEFLEDFRFRHFQLDIVFNKTTDGEIMGIETSRIMMPTHGAENAIGEKDLMMDFRSRAEQTSISIIVFAPMFLVYDSYVGLISYTLQTISIALMSMFIVAIVMIPHPICAVSVTLCAVSIDAAVLGYMSLWGVTLDIVSVINILLCIGFSVDFSAHITYAYVSSTQKDPTKRAVEALRHLGAPIFQSALSSMIAIAPLSTANVYIFRTFFKTLFLVMAIGALHGLLFLPVILSLLGRFIPVGEKRNTGPVSVSNKSTKSYSCRCKSFMIISVKSRCHKGVTGIGFRAQALRCRKGVTGIGFRAQALRCRTGVTGIGFRAQALRCRKGVTGIGFRAQALRCRTGVTGIWFPCPGS</sequence>
<dbReference type="STRING" id="307972.A0A2G8KQU3"/>
<feature type="transmembrane region" description="Helical" evidence="7">
    <location>
        <begin position="51"/>
        <end position="69"/>
    </location>
</feature>
<dbReference type="EMBL" id="MRZV01000421">
    <property type="protein sequence ID" value="PIK50384.1"/>
    <property type="molecule type" value="Genomic_DNA"/>
</dbReference>
<dbReference type="Pfam" id="PF02460">
    <property type="entry name" value="Patched"/>
    <property type="match status" value="1"/>
</dbReference>
<evidence type="ECO:0000256" key="5">
    <source>
        <dbReference type="ARBA" id="ARBA00023136"/>
    </source>
</evidence>
<feature type="domain" description="SSD" evidence="8">
    <location>
        <begin position="307"/>
        <end position="464"/>
    </location>
</feature>